<dbReference type="RefSeq" id="WP_052551578.1">
    <property type="nucleotide sequence ID" value="NZ_JMCC02000052.1"/>
</dbReference>
<gene>
    <name evidence="1" type="ORF">DB30_05556</name>
</gene>
<dbReference type="EMBL" id="JMCC02000052">
    <property type="protein sequence ID" value="KIG15533.1"/>
    <property type="molecule type" value="Genomic_DNA"/>
</dbReference>
<evidence type="ECO:0000313" key="2">
    <source>
        <dbReference type="Proteomes" id="UP000031599"/>
    </source>
</evidence>
<dbReference type="Proteomes" id="UP000031599">
    <property type="component" value="Unassembled WGS sequence"/>
</dbReference>
<dbReference type="AlphaFoldDB" id="A0A0C1ZWV2"/>
<proteinExistence type="predicted"/>
<name>A0A0C1ZWV2_9BACT</name>
<reference evidence="1 2" key="1">
    <citation type="submission" date="2014-12" db="EMBL/GenBank/DDBJ databases">
        <title>Genome assembly of Enhygromyxa salina DSM 15201.</title>
        <authorList>
            <person name="Sharma G."/>
            <person name="Subramanian S."/>
        </authorList>
    </citation>
    <scope>NUCLEOTIDE SEQUENCE [LARGE SCALE GENOMIC DNA]</scope>
    <source>
        <strain evidence="1 2">DSM 15201</strain>
    </source>
</reference>
<organism evidence="1 2">
    <name type="scientific">Enhygromyxa salina</name>
    <dbReference type="NCBI Taxonomy" id="215803"/>
    <lineage>
        <taxon>Bacteria</taxon>
        <taxon>Pseudomonadati</taxon>
        <taxon>Myxococcota</taxon>
        <taxon>Polyangia</taxon>
        <taxon>Nannocystales</taxon>
        <taxon>Nannocystaceae</taxon>
        <taxon>Enhygromyxa</taxon>
    </lineage>
</organism>
<evidence type="ECO:0008006" key="3">
    <source>
        <dbReference type="Google" id="ProtNLM"/>
    </source>
</evidence>
<accession>A0A0C1ZWV2</accession>
<evidence type="ECO:0000313" key="1">
    <source>
        <dbReference type="EMBL" id="KIG15533.1"/>
    </source>
</evidence>
<comment type="caution">
    <text evidence="1">The sequence shown here is derived from an EMBL/GenBank/DDBJ whole genome shotgun (WGS) entry which is preliminary data.</text>
</comment>
<protein>
    <recommendedName>
        <fullName evidence="3">DUF4336 domain-containing protein</fullName>
    </recommendedName>
</protein>
<sequence>MTVIRLDDGRLLLHSPIRCTPELREELDALGSVAFVAAPNRFHHLFARGARRRAVDRARAR</sequence>